<dbReference type="PROSITE" id="PS51781">
    <property type="entry name" value="SH3B"/>
    <property type="match status" value="1"/>
</dbReference>
<dbReference type="AlphaFoldDB" id="A0AA87MKF5"/>
<dbReference type="Gene3D" id="2.30.30.40">
    <property type="entry name" value="SH3 Domains"/>
    <property type="match status" value="1"/>
</dbReference>
<evidence type="ECO:0000256" key="1">
    <source>
        <dbReference type="SAM" id="Phobius"/>
    </source>
</evidence>
<name>A0AA87MKF5_9LEPT</name>
<comment type="caution">
    <text evidence="3">The sequence shown here is derived from an EMBL/GenBank/DDBJ whole genome shotgun (WGS) entry which is preliminary data.</text>
</comment>
<evidence type="ECO:0000313" key="4">
    <source>
        <dbReference type="Proteomes" id="UP000001343"/>
    </source>
</evidence>
<keyword evidence="1" id="KW-0472">Membrane</keyword>
<dbReference type="Proteomes" id="UP000001343">
    <property type="component" value="Unassembled WGS sequence"/>
</dbReference>
<proteinExistence type="predicted"/>
<reference evidence="3 4" key="1">
    <citation type="journal article" date="2014" name="Int. J. Syst. Evol. Microbiol.">
        <title>Leptospira mayottensis sp. nov., a pathogenic species of the genus Leptospira isolated from humans.</title>
        <authorList>
            <person name="Bourhy P."/>
            <person name="Collet L."/>
            <person name="Brisse S."/>
            <person name="Picardeau M."/>
        </authorList>
    </citation>
    <scope>NUCLEOTIDE SEQUENCE [LARGE SCALE GENOMIC DNA]</scope>
    <source>
        <strain evidence="3 4">200901122</strain>
    </source>
</reference>
<keyword evidence="1" id="KW-0812">Transmembrane</keyword>
<organism evidence="3 4">
    <name type="scientific">Leptospira mayottensis 200901122</name>
    <dbReference type="NCBI Taxonomy" id="1193010"/>
    <lineage>
        <taxon>Bacteria</taxon>
        <taxon>Pseudomonadati</taxon>
        <taxon>Spirochaetota</taxon>
        <taxon>Spirochaetia</taxon>
        <taxon>Leptospirales</taxon>
        <taxon>Leptospiraceae</taxon>
        <taxon>Leptospira</taxon>
    </lineage>
</organism>
<evidence type="ECO:0000259" key="2">
    <source>
        <dbReference type="PROSITE" id="PS51781"/>
    </source>
</evidence>
<gene>
    <name evidence="3" type="ORF">LEP1GSC125_1512</name>
</gene>
<dbReference type="Pfam" id="PF08239">
    <property type="entry name" value="SH3_3"/>
    <property type="match status" value="1"/>
</dbReference>
<accession>A0AA87MKF5</accession>
<evidence type="ECO:0000313" key="3">
    <source>
        <dbReference type="EMBL" id="EKR98776.1"/>
    </source>
</evidence>
<dbReference type="InterPro" id="IPR003646">
    <property type="entry name" value="SH3-like_bac-type"/>
</dbReference>
<dbReference type="EMBL" id="AKWM02000068">
    <property type="protein sequence ID" value="EKR98776.1"/>
    <property type="molecule type" value="Genomic_DNA"/>
</dbReference>
<sequence>MRLRLQRRRTLTLDGIFVSDILIGEKLLRLIVLLIVLFMIACSTRNAIVSYAIVRGDAVNVRSDSNLASKRIRIVKKGELLTLIKRSDHKDSIEGFSNYWYKYKNEAGEEGWVYGSFLTLYQNIHPNAGLFINKFKSTVSNLFPLVKKSSNKYTRYGGNYNDYEITISVEDGILILNELEKYDLREQKVTSVYILKDDRLFQIYRGLYPSFNYIESNCFITINSSGVQTYDMDKILNENFTSLPGAPFEQISELKTENYFFEYETSTGYILQKSKINKLIEKKYKLTNCKLSNLAQ</sequence>
<protein>
    <recommendedName>
        <fullName evidence="2">SH3b domain-containing protein</fullName>
    </recommendedName>
</protein>
<keyword evidence="1" id="KW-1133">Transmembrane helix</keyword>
<feature type="domain" description="SH3b" evidence="2">
    <location>
        <begin position="49"/>
        <end position="122"/>
    </location>
</feature>
<feature type="transmembrane region" description="Helical" evidence="1">
    <location>
        <begin position="30"/>
        <end position="54"/>
    </location>
</feature>